<accession>A0A835RBZ8</accession>
<proteinExistence type="predicted"/>
<dbReference type="EMBL" id="JADCNM010000004">
    <property type="protein sequence ID" value="KAG0486361.1"/>
    <property type="molecule type" value="Genomic_DNA"/>
</dbReference>
<dbReference type="AlphaFoldDB" id="A0A835RBZ8"/>
<sequence>MQFCSFPPVPPFSISFNCSPSSLISLPICCFGLFGFFPKLPLQIQRQTKIPLFYSSLQQPSPLPSPLPASHDPGAVSPVLMWESLAFTAACFANPATASAADMLESLVFSATCFCWFCCP</sequence>
<organism evidence="1 2">
    <name type="scientific">Vanilla planifolia</name>
    <name type="common">Vanilla</name>
    <dbReference type="NCBI Taxonomy" id="51239"/>
    <lineage>
        <taxon>Eukaryota</taxon>
        <taxon>Viridiplantae</taxon>
        <taxon>Streptophyta</taxon>
        <taxon>Embryophyta</taxon>
        <taxon>Tracheophyta</taxon>
        <taxon>Spermatophyta</taxon>
        <taxon>Magnoliopsida</taxon>
        <taxon>Liliopsida</taxon>
        <taxon>Asparagales</taxon>
        <taxon>Orchidaceae</taxon>
        <taxon>Vanilloideae</taxon>
        <taxon>Vanilleae</taxon>
        <taxon>Vanilla</taxon>
    </lineage>
</organism>
<evidence type="ECO:0000313" key="1">
    <source>
        <dbReference type="EMBL" id="KAG0486361.1"/>
    </source>
</evidence>
<protein>
    <submittedName>
        <fullName evidence="1">Uncharacterized protein</fullName>
    </submittedName>
</protein>
<dbReference type="Proteomes" id="UP000639772">
    <property type="component" value="Unassembled WGS sequence"/>
</dbReference>
<name>A0A835RBZ8_VANPL</name>
<comment type="caution">
    <text evidence="1">The sequence shown here is derived from an EMBL/GenBank/DDBJ whole genome shotgun (WGS) entry which is preliminary data.</text>
</comment>
<reference evidence="1 2" key="1">
    <citation type="journal article" date="2020" name="Nat. Food">
        <title>A phased Vanilla planifolia genome enables genetic improvement of flavour and production.</title>
        <authorList>
            <person name="Hasing T."/>
            <person name="Tang H."/>
            <person name="Brym M."/>
            <person name="Khazi F."/>
            <person name="Huang T."/>
            <person name="Chambers A.H."/>
        </authorList>
    </citation>
    <scope>NUCLEOTIDE SEQUENCE [LARGE SCALE GENOMIC DNA]</scope>
    <source>
        <tissue evidence="1">Leaf</tissue>
    </source>
</reference>
<evidence type="ECO:0000313" key="2">
    <source>
        <dbReference type="Proteomes" id="UP000639772"/>
    </source>
</evidence>
<gene>
    <name evidence="1" type="ORF">HPP92_008456</name>
</gene>